<feature type="compositionally biased region" description="Polar residues" evidence="1">
    <location>
        <begin position="320"/>
        <end position="333"/>
    </location>
</feature>
<dbReference type="Proteomes" id="UP000076738">
    <property type="component" value="Unassembled WGS sequence"/>
</dbReference>
<feature type="transmembrane region" description="Helical" evidence="2">
    <location>
        <begin position="152"/>
        <end position="170"/>
    </location>
</feature>
<dbReference type="AlphaFoldDB" id="A0A167IJG5"/>
<feature type="transmembrane region" description="Helical" evidence="2">
    <location>
        <begin position="81"/>
        <end position="100"/>
    </location>
</feature>
<keyword evidence="2" id="KW-0472">Membrane</keyword>
<feature type="transmembrane region" description="Helical" evidence="2">
    <location>
        <begin position="50"/>
        <end position="69"/>
    </location>
</feature>
<proteinExistence type="predicted"/>
<feature type="domain" description="DUF6533" evidence="3">
    <location>
        <begin position="15"/>
        <end position="59"/>
    </location>
</feature>
<evidence type="ECO:0000313" key="4">
    <source>
        <dbReference type="EMBL" id="KZO92706.1"/>
    </source>
</evidence>
<keyword evidence="5" id="KW-1185">Reference proteome</keyword>
<feature type="transmembrane region" description="Helical" evidence="2">
    <location>
        <begin position="6"/>
        <end position="29"/>
    </location>
</feature>
<organism evidence="4 5">
    <name type="scientific">Calocera viscosa (strain TUFC12733)</name>
    <dbReference type="NCBI Taxonomy" id="1330018"/>
    <lineage>
        <taxon>Eukaryota</taxon>
        <taxon>Fungi</taxon>
        <taxon>Dikarya</taxon>
        <taxon>Basidiomycota</taxon>
        <taxon>Agaricomycotina</taxon>
        <taxon>Dacrymycetes</taxon>
        <taxon>Dacrymycetales</taxon>
        <taxon>Dacrymycetaceae</taxon>
        <taxon>Calocera</taxon>
    </lineage>
</organism>
<feature type="transmembrane region" description="Helical" evidence="2">
    <location>
        <begin position="120"/>
        <end position="140"/>
    </location>
</feature>
<name>A0A167IJG5_CALVF</name>
<dbReference type="InterPro" id="IPR045340">
    <property type="entry name" value="DUF6533"/>
</dbReference>
<accession>A0A167IJG5</accession>
<keyword evidence="2" id="KW-1133">Transmembrane helix</keyword>
<feature type="region of interest" description="Disordered" evidence="1">
    <location>
        <begin position="317"/>
        <end position="351"/>
    </location>
</feature>
<evidence type="ECO:0000259" key="3">
    <source>
        <dbReference type="Pfam" id="PF20151"/>
    </source>
</evidence>
<reference evidence="4 5" key="1">
    <citation type="journal article" date="2016" name="Mol. Biol. Evol.">
        <title>Comparative Genomics of Early-Diverging Mushroom-Forming Fungi Provides Insights into the Origins of Lignocellulose Decay Capabilities.</title>
        <authorList>
            <person name="Nagy L.G."/>
            <person name="Riley R."/>
            <person name="Tritt A."/>
            <person name="Adam C."/>
            <person name="Daum C."/>
            <person name="Floudas D."/>
            <person name="Sun H."/>
            <person name="Yadav J.S."/>
            <person name="Pangilinan J."/>
            <person name="Larsson K.H."/>
            <person name="Matsuura K."/>
            <person name="Barry K."/>
            <person name="Labutti K."/>
            <person name="Kuo R."/>
            <person name="Ohm R.A."/>
            <person name="Bhattacharya S.S."/>
            <person name="Shirouzu T."/>
            <person name="Yoshinaga Y."/>
            <person name="Martin F.M."/>
            <person name="Grigoriev I.V."/>
            <person name="Hibbett D.S."/>
        </authorList>
    </citation>
    <scope>NUCLEOTIDE SEQUENCE [LARGE SCALE GENOMIC DNA]</scope>
    <source>
        <strain evidence="4 5">TUFC12733</strain>
    </source>
</reference>
<dbReference type="Pfam" id="PF20151">
    <property type="entry name" value="DUF6533"/>
    <property type="match status" value="1"/>
</dbReference>
<protein>
    <recommendedName>
        <fullName evidence="3">DUF6533 domain-containing protein</fullName>
    </recommendedName>
</protein>
<dbReference type="EMBL" id="KV417308">
    <property type="protein sequence ID" value="KZO92706.1"/>
    <property type="molecule type" value="Genomic_DNA"/>
</dbReference>
<keyword evidence="2" id="KW-0812">Transmembrane</keyword>
<gene>
    <name evidence="4" type="ORF">CALVIDRAFT_567188</name>
</gene>
<evidence type="ECO:0000256" key="2">
    <source>
        <dbReference type="SAM" id="Phobius"/>
    </source>
</evidence>
<sequence>MDPADVMLAAQASAYVSGAGLVIVIYDILLTTSSEIRLIWGASRSVAKCLYLYNRYTVPVALIINGYMMTGFATPVSAENLYSICFETLIVLLIVARTWWKRRGIRRTADVMHVPLTDVLLRDGLIYYCTMVLLLVAGLIDYTVAPDPYSMVGIYFLWSMHATLVSRIYLHLRDVSTHVDWTVHTDLRPKYLCPTALFLPSPYLSPRTWSEQSGIHNEVHSVLDIARSPLAPSPRDIEIALPEPEADSPLQAPRLAWDAEDSRWWSETTFGQMWRSRNGSRADTFASGSFRLSRNHSRIDTLAAPWSSQTQLPIPLSRLPSRNASRTSTSMLQQREGEQGAVNDCEIGRAL</sequence>
<evidence type="ECO:0000313" key="5">
    <source>
        <dbReference type="Proteomes" id="UP000076738"/>
    </source>
</evidence>
<dbReference type="OrthoDB" id="2638860at2759"/>
<evidence type="ECO:0000256" key="1">
    <source>
        <dbReference type="SAM" id="MobiDB-lite"/>
    </source>
</evidence>